<dbReference type="InterPro" id="IPR014258">
    <property type="entry name" value="CAP_domain_YkwD-like"/>
</dbReference>
<dbReference type="Gene3D" id="3.40.33.10">
    <property type="entry name" value="CAP"/>
    <property type="match status" value="1"/>
</dbReference>
<gene>
    <name evidence="4" type="ORF">FLK61_28585</name>
</gene>
<dbReference type="Gene3D" id="3.10.350.10">
    <property type="entry name" value="LysM domain"/>
    <property type="match status" value="1"/>
</dbReference>
<reference evidence="5" key="1">
    <citation type="submission" date="2019-07" db="EMBL/GenBank/DDBJ databases">
        <title>Bacillus alkalisoli sp. nov. isolated from saline soil.</title>
        <authorList>
            <person name="Sun J.-Q."/>
            <person name="Xu L."/>
        </authorList>
    </citation>
    <scope>NUCLEOTIDE SEQUENCE [LARGE SCALE GENOMIC DNA]</scope>
    <source>
        <strain evidence="5">M4U3P1</strain>
    </source>
</reference>
<dbReference type="SUPFAM" id="SSF55797">
    <property type="entry name" value="PR-1-like"/>
    <property type="match status" value="1"/>
</dbReference>
<feature type="compositionally biased region" description="Low complexity" evidence="1">
    <location>
        <begin position="73"/>
        <end position="89"/>
    </location>
</feature>
<feature type="chain" id="PRO_5039269614" evidence="2">
    <location>
        <begin position="23"/>
        <end position="218"/>
    </location>
</feature>
<evidence type="ECO:0000313" key="4">
    <source>
        <dbReference type="EMBL" id="QKS73194.1"/>
    </source>
</evidence>
<dbReference type="Pfam" id="PF00188">
    <property type="entry name" value="CAP"/>
    <property type="match status" value="1"/>
</dbReference>
<dbReference type="SUPFAM" id="SSF54106">
    <property type="entry name" value="LysM domain"/>
    <property type="match status" value="1"/>
</dbReference>
<dbReference type="SMART" id="SM00257">
    <property type="entry name" value="LysM"/>
    <property type="match status" value="1"/>
</dbReference>
<dbReference type="RefSeq" id="WP_176011161.1">
    <property type="nucleotide sequence ID" value="NZ_CP041372.2"/>
</dbReference>
<evidence type="ECO:0000256" key="1">
    <source>
        <dbReference type="SAM" id="MobiDB-lite"/>
    </source>
</evidence>
<evidence type="ECO:0000259" key="3">
    <source>
        <dbReference type="PROSITE" id="PS51782"/>
    </source>
</evidence>
<dbReference type="PANTHER" id="PTHR31157:SF1">
    <property type="entry name" value="SCP DOMAIN-CONTAINING PROTEIN"/>
    <property type="match status" value="1"/>
</dbReference>
<feature type="signal peptide" evidence="2">
    <location>
        <begin position="1"/>
        <end position="22"/>
    </location>
</feature>
<dbReference type="KEGG" id="psua:FLK61_28585"/>
<accession>A0A859FK70</accession>
<evidence type="ECO:0000256" key="2">
    <source>
        <dbReference type="SAM" id="SignalP"/>
    </source>
</evidence>
<dbReference type="InterPro" id="IPR018392">
    <property type="entry name" value="LysM"/>
</dbReference>
<proteinExistence type="predicted"/>
<dbReference type="NCBIfam" id="TIGR02909">
    <property type="entry name" value="spore_YkwD"/>
    <property type="match status" value="1"/>
</dbReference>
<dbReference type="InterPro" id="IPR036779">
    <property type="entry name" value="LysM_dom_sf"/>
</dbReference>
<dbReference type="CDD" id="cd00118">
    <property type="entry name" value="LysM"/>
    <property type="match status" value="1"/>
</dbReference>
<evidence type="ECO:0000313" key="5">
    <source>
        <dbReference type="Proteomes" id="UP000318138"/>
    </source>
</evidence>
<dbReference type="InterPro" id="IPR014044">
    <property type="entry name" value="CAP_dom"/>
</dbReference>
<sequence>MLKKLLASVATIFVLSIFFAVAASAQTHTVERGETLWQISQKYNVSLQELVRNNQSLTNPNVIYPGQRITVSQPSGQAQAQTQPQTQDQNMSQFEQEVVRLTNIERQKQGLPALRANASLANVARVKSQDMRDRNYFSHQSPTYGSPFDMMRQFQISYQSAGENIAAGQTTPEQVVQGWMNSPGHRANIMSTSFNQIGIGYAQGGSYRHYWTQMFIRN</sequence>
<dbReference type="PROSITE" id="PS51782">
    <property type="entry name" value="LYSM"/>
    <property type="match status" value="1"/>
</dbReference>
<keyword evidence="5" id="KW-1185">Reference proteome</keyword>
<keyword evidence="2" id="KW-0732">Signal</keyword>
<dbReference type="InterPro" id="IPR035940">
    <property type="entry name" value="CAP_sf"/>
</dbReference>
<dbReference type="EMBL" id="CP041372">
    <property type="protein sequence ID" value="QKS73194.1"/>
    <property type="molecule type" value="Genomic_DNA"/>
</dbReference>
<dbReference type="PANTHER" id="PTHR31157">
    <property type="entry name" value="SCP DOMAIN-CONTAINING PROTEIN"/>
    <property type="match status" value="1"/>
</dbReference>
<dbReference type="CDD" id="cd05379">
    <property type="entry name" value="CAP_bacterial"/>
    <property type="match status" value="1"/>
</dbReference>
<dbReference type="AlphaFoldDB" id="A0A859FK70"/>
<protein>
    <submittedName>
        <fullName evidence="4">LysM peptidoglycan-binding domain-containing protein</fullName>
    </submittedName>
</protein>
<dbReference type="Proteomes" id="UP000318138">
    <property type="component" value="Chromosome"/>
</dbReference>
<organism evidence="4 5">
    <name type="scientific">Paenalkalicoccus suaedae</name>
    <dbReference type="NCBI Taxonomy" id="2592382"/>
    <lineage>
        <taxon>Bacteria</taxon>
        <taxon>Bacillati</taxon>
        <taxon>Bacillota</taxon>
        <taxon>Bacilli</taxon>
        <taxon>Bacillales</taxon>
        <taxon>Bacillaceae</taxon>
        <taxon>Paenalkalicoccus</taxon>
    </lineage>
</organism>
<name>A0A859FK70_9BACI</name>
<feature type="region of interest" description="Disordered" evidence="1">
    <location>
        <begin position="73"/>
        <end position="92"/>
    </location>
</feature>
<dbReference type="Pfam" id="PF01476">
    <property type="entry name" value="LysM"/>
    <property type="match status" value="1"/>
</dbReference>
<feature type="domain" description="LysM" evidence="3">
    <location>
        <begin position="26"/>
        <end position="71"/>
    </location>
</feature>